<dbReference type="Proteomes" id="UP001197875">
    <property type="component" value="Unassembled WGS sequence"/>
</dbReference>
<dbReference type="PANTHER" id="PTHR45661">
    <property type="entry name" value="SURFACE ANTIGEN"/>
    <property type="match status" value="1"/>
</dbReference>
<evidence type="ECO:0000259" key="2">
    <source>
        <dbReference type="SMART" id="SM00460"/>
    </source>
</evidence>
<reference evidence="3 4" key="1">
    <citation type="submission" date="2021-10" db="EMBL/GenBank/DDBJ databases">
        <title>Anaerobic single-cell dispensing facilitates the cultivation of human gut bacteria.</title>
        <authorList>
            <person name="Afrizal A."/>
        </authorList>
    </citation>
    <scope>NUCLEOTIDE SEQUENCE [LARGE SCALE GENOMIC DNA]</scope>
    <source>
        <strain evidence="3 4">CLA-AA-H277</strain>
    </source>
</reference>
<evidence type="ECO:0000313" key="3">
    <source>
        <dbReference type="EMBL" id="MCC2191108.1"/>
    </source>
</evidence>
<dbReference type="InterPro" id="IPR038765">
    <property type="entry name" value="Papain-like_cys_pep_sf"/>
</dbReference>
<comment type="caution">
    <text evidence="3">The sequence shown here is derived from an EMBL/GenBank/DDBJ whole genome shotgun (WGS) entry which is preliminary data.</text>
</comment>
<sequence>MKKTQKFLAGIFLLAVLLLGLMPVSTKAAALKATDPCYKITPQLTSASWKYIDEIYRQKYPDLGLTNWFLSDADREVLQNLSDTITKGLSSPSQKANAIARWVKTNITYDITVSSFPIDVFYSRRGDCQGYSMLMTALMRFAGISAVDCTGWIGNMQKNMTLGVLSHADGHAWVMAWLGNDWYLFDPLFDRYQCKDKTLISKWYFFDLIDGVCPYYDGIPFQYINNGSGIFYKDGRFLYLENGIPGSQVHGCSVQYFGSAEGISYPAVLRYSESPNGTHDGWEYDENPERKDQMINDECYSNGWVGDEYAKPNGIIATNSIVTKNGITLFLSYAGAAFYLPGKSSDYTLTSGAITLKKGQSLSGFYPYSYSKKEEGYVLTWKSEDPSIATVTPGGKVTGISEGYVNLSYNFCRLEDNAYIGGGFIQFYVSASDRKADYTDHSQLDKHAKIILYDKRCRFTGSEIRPAVTVTCDGNTLSEGSDYTLSYKNNINPGTGTIIVTGKGVYKGILKTTFLITSADGTPVPETPSTNTRPKKGQTLTHASGSKYLVTGTRTVAFKAPKKGAKAVVIPKTVTLKGYPFKVTSIASAAFRNNATVTKVTVGSNVTTIGQKAFSNCSKLSSLTLGGSVKNIGAYAFYRCTALKKLTIPAATTSIGKSAFYACKKLTFLTIRTASLTSKTIGAKAFIGTPKKLTVSVPEKQKTAYTRLLRSKGISRSAKIK</sequence>
<keyword evidence="4" id="KW-1185">Reference proteome</keyword>
<dbReference type="RefSeq" id="WP_227616078.1">
    <property type="nucleotide sequence ID" value="NZ_JAJEPR010000038.1"/>
</dbReference>
<protein>
    <submittedName>
        <fullName evidence="3">Leucine-rich repeat protein</fullName>
    </submittedName>
</protein>
<dbReference type="EMBL" id="JAJEPR010000038">
    <property type="protein sequence ID" value="MCC2191108.1"/>
    <property type="molecule type" value="Genomic_DNA"/>
</dbReference>
<feature type="chain" id="PRO_5042188536" evidence="1">
    <location>
        <begin position="29"/>
        <end position="721"/>
    </location>
</feature>
<dbReference type="PANTHER" id="PTHR45661:SF3">
    <property type="entry name" value="IG-LIKE DOMAIN-CONTAINING PROTEIN"/>
    <property type="match status" value="1"/>
</dbReference>
<dbReference type="InterPro" id="IPR002931">
    <property type="entry name" value="Transglutaminase-like"/>
</dbReference>
<feature type="signal peptide" evidence="1">
    <location>
        <begin position="1"/>
        <end position="28"/>
    </location>
</feature>
<dbReference type="InterPro" id="IPR008964">
    <property type="entry name" value="Invasin/intimin_cell_adhesion"/>
</dbReference>
<dbReference type="AlphaFoldDB" id="A0AAE3DV55"/>
<accession>A0AAE3DV55</accession>
<gene>
    <name evidence="3" type="ORF">LKD71_15125</name>
</gene>
<dbReference type="SUPFAM" id="SSF54001">
    <property type="entry name" value="Cysteine proteinases"/>
    <property type="match status" value="1"/>
</dbReference>
<organism evidence="3 4">
    <name type="scientific">Fusicatenibacter faecihominis</name>
    <dbReference type="NCBI Taxonomy" id="2881276"/>
    <lineage>
        <taxon>Bacteria</taxon>
        <taxon>Bacillati</taxon>
        <taxon>Bacillota</taxon>
        <taxon>Clostridia</taxon>
        <taxon>Lachnospirales</taxon>
        <taxon>Lachnospiraceae</taxon>
        <taxon>Fusicatenibacter</taxon>
    </lineage>
</organism>
<dbReference type="SUPFAM" id="SSF52058">
    <property type="entry name" value="L domain-like"/>
    <property type="match status" value="1"/>
</dbReference>
<dbReference type="Gene3D" id="3.80.10.10">
    <property type="entry name" value="Ribonuclease Inhibitor"/>
    <property type="match status" value="1"/>
</dbReference>
<dbReference type="SMART" id="SM00460">
    <property type="entry name" value="TGc"/>
    <property type="match status" value="1"/>
</dbReference>
<evidence type="ECO:0000256" key="1">
    <source>
        <dbReference type="SAM" id="SignalP"/>
    </source>
</evidence>
<dbReference type="Gene3D" id="2.60.40.1080">
    <property type="match status" value="1"/>
</dbReference>
<proteinExistence type="predicted"/>
<dbReference type="InterPro" id="IPR053139">
    <property type="entry name" value="Surface_bspA-like"/>
</dbReference>
<dbReference type="InterPro" id="IPR026906">
    <property type="entry name" value="LRR_5"/>
</dbReference>
<dbReference type="SUPFAM" id="SSF49373">
    <property type="entry name" value="Invasin/intimin cell-adhesion fragments"/>
    <property type="match status" value="1"/>
</dbReference>
<dbReference type="Pfam" id="PF01841">
    <property type="entry name" value="Transglut_core"/>
    <property type="match status" value="1"/>
</dbReference>
<keyword evidence="1" id="KW-0732">Signal</keyword>
<evidence type="ECO:0000313" key="4">
    <source>
        <dbReference type="Proteomes" id="UP001197875"/>
    </source>
</evidence>
<dbReference type="InterPro" id="IPR032675">
    <property type="entry name" value="LRR_dom_sf"/>
</dbReference>
<name>A0AAE3DV55_9FIRM</name>
<dbReference type="Gene3D" id="3.10.620.30">
    <property type="match status" value="1"/>
</dbReference>
<dbReference type="Pfam" id="PF13306">
    <property type="entry name" value="LRR_5"/>
    <property type="match status" value="1"/>
</dbReference>
<feature type="domain" description="Transglutaminase-like" evidence="2">
    <location>
        <begin position="120"/>
        <end position="189"/>
    </location>
</feature>